<organism evidence="7">
    <name type="scientific">Uncultured Desulfatiglans sp</name>
    <dbReference type="NCBI Taxonomy" id="1748965"/>
    <lineage>
        <taxon>Bacteria</taxon>
        <taxon>Pseudomonadati</taxon>
        <taxon>Thermodesulfobacteriota</taxon>
        <taxon>Desulfobacteria</taxon>
        <taxon>Desulfatiglandales</taxon>
        <taxon>Desulfatiglandaceae</taxon>
        <taxon>Desulfatiglans</taxon>
        <taxon>environmental samples</taxon>
    </lineage>
</organism>
<feature type="domain" description="RNA polymerase sigma factor 70 region 4 type 2" evidence="6">
    <location>
        <begin position="136"/>
        <end position="188"/>
    </location>
</feature>
<dbReference type="SUPFAM" id="SSF88659">
    <property type="entry name" value="Sigma3 and sigma4 domains of RNA polymerase sigma factors"/>
    <property type="match status" value="1"/>
</dbReference>
<proteinExistence type="inferred from homology"/>
<sequence>MENQLRDASDSDLVGRFKEGAPEAMDEIVRRYGDRLFNFGLKMCRQSEDAEDVTQETFLSAFRYLDGFRGETKLRNWLFKIAARACLKKRRKKKCEPDRELSLDALIPGEDGPVAYEIPDWSENPSDHLIRAELKERIEQAIAALPPKYRMVFNLRDIEGFSTEETAEIMGISTQLVKTRLHRARLFLRQAIAEDGWEEGAR</sequence>
<evidence type="ECO:0000256" key="1">
    <source>
        <dbReference type="ARBA" id="ARBA00010641"/>
    </source>
</evidence>
<dbReference type="InterPro" id="IPR013324">
    <property type="entry name" value="RNA_pol_sigma_r3/r4-like"/>
</dbReference>
<evidence type="ECO:0000313" key="7">
    <source>
        <dbReference type="EMBL" id="VBB41964.1"/>
    </source>
</evidence>
<dbReference type="GO" id="GO:0016987">
    <property type="term" value="F:sigma factor activity"/>
    <property type="evidence" value="ECO:0007669"/>
    <property type="project" value="UniProtKB-KW"/>
</dbReference>
<keyword evidence="2" id="KW-0805">Transcription regulation</keyword>
<gene>
    <name evidence="7" type="ORF">TRIP_B200104</name>
</gene>
<evidence type="ECO:0000259" key="5">
    <source>
        <dbReference type="Pfam" id="PF04542"/>
    </source>
</evidence>
<dbReference type="InterPro" id="IPR039425">
    <property type="entry name" value="RNA_pol_sigma-70-like"/>
</dbReference>
<reference evidence="7" key="1">
    <citation type="submission" date="2018-07" db="EMBL/GenBank/DDBJ databases">
        <authorList>
            <consortium name="Genoscope - CEA"/>
            <person name="William W."/>
        </authorList>
    </citation>
    <scope>NUCLEOTIDE SEQUENCE</scope>
    <source>
        <strain evidence="7">IK1</strain>
    </source>
</reference>
<dbReference type="Pfam" id="PF04542">
    <property type="entry name" value="Sigma70_r2"/>
    <property type="match status" value="1"/>
</dbReference>
<dbReference type="InterPro" id="IPR013325">
    <property type="entry name" value="RNA_pol_sigma_r2"/>
</dbReference>
<evidence type="ECO:0000256" key="3">
    <source>
        <dbReference type="ARBA" id="ARBA00023082"/>
    </source>
</evidence>
<dbReference type="AlphaFoldDB" id="A0A653A1U1"/>
<dbReference type="Pfam" id="PF08281">
    <property type="entry name" value="Sigma70_r4_2"/>
    <property type="match status" value="1"/>
</dbReference>
<dbReference type="PANTHER" id="PTHR43133">
    <property type="entry name" value="RNA POLYMERASE ECF-TYPE SIGMA FACTO"/>
    <property type="match status" value="1"/>
</dbReference>
<evidence type="ECO:0000259" key="6">
    <source>
        <dbReference type="Pfam" id="PF08281"/>
    </source>
</evidence>
<dbReference type="EMBL" id="UPXX01000013">
    <property type="protein sequence ID" value="VBB41964.1"/>
    <property type="molecule type" value="Genomic_DNA"/>
</dbReference>
<dbReference type="InterPro" id="IPR014284">
    <property type="entry name" value="RNA_pol_sigma-70_dom"/>
</dbReference>
<evidence type="ECO:0000256" key="4">
    <source>
        <dbReference type="ARBA" id="ARBA00023163"/>
    </source>
</evidence>
<feature type="domain" description="RNA polymerase sigma-70 region 2" evidence="5">
    <location>
        <begin position="28"/>
        <end position="94"/>
    </location>
</feature>
<dbReference type="InterPro" id="IPR036388">
    <property type="entry name" value="WH-like_DNA-bd_sf"/>
</dbReference>
<dbReference type="Gene3D" id="1.10.1740.10">
    <property type="match status" value="1"/>
</dbReference>
<dbReference type="SUPFAM" id="SSF88946">
    <property type="entry name" value="Sigma2 domain of RNA polymerase sigma factors"/>
    <property type="match status" value="1"/>
</dbReference>
<dbReference type="InterPro" id="IPR007627">
    <property type="entry name" value="RNA_pol_sigma70_r2"/>
</dbReference>
<keyword evidence="3" id="KW-0731">Sigma factor</keyword>
<dbReference type="NCBIfam" id="TIGR02937">
    <property type="entry name" value="sigma70-ECF"/>
    <property type="match status" value="1"/>
</dbReference>
<protein>
    <submittedName>
        <fullName evidence="7">Putative RNA polymerase sigma factor SigW</fullName>
    </submittedName>
</protein>
<keyword evidence="4" id="KW-0804">Transcription</keyword>
<name>A0A653A1U1_UNCDX</name>
<accession>A0A653A1U1</accession>
<comment type="similarity">
    <text evidence="1">Belongs to the sigma-70 factor family. ECF subfamily.</text>
</comment>
<dbReference type="InterPro" id="IPR013249">
    <property type="entry name" value="RNA_pol_sigma70_r4_t2"/>
</dbReference>
<dbReference type="PANTHER" id="PTHR43133:SF51">
    <property type="entry name" value="RNA POLYMERASE SIGMA FACTOR"/>
    <property type="match status" value="1"/>
</dbReference>
<dbReference type="CDD" id="cd06171">
    <property type="entry name" value="Sigma70_r4"/>
    <property type="match status" value="1"/>
</dbReference>
<dbReference type="GO" id="GO:0006352">
    <property type="term" value="P:DNA-templated transcription initiation"/>
    <property type="evidence" value="ECO:0007669"/>
    <property type="project" value="InterPro"/>
</dbReference>
<dbReference type="Gene3D" id="1.10.10.10">
    <property type="entry name" value="Winged helix-like DNA-binding domain superfamily/Winged helix DNA-binding domain"/>
    <property type="match status" value="1"/>
</dbReference>
<dbReference type="GO" id="GO:0003677">
    <property type="term" value="F:DNA binding"/>
    <property type="evidence" value="ECO:0007669"/>
    <property type="project" value="InterPro"/>
</dbReference>
<evidence type="ECO:0000256" key="2">
    <source>
        <dbReference type="ARBA" id="ARBA00023015"/>
    </source>
</evidence>